<dbReference type="Pfam" id="PF20911">
    <property type="entry name" value="GP7"/>
    <property type="match status" value="1"/>
</dbReference>
<name>A0A8S5NH00_9CAUD</name>
<organism evidence="1">
    <name type="scientific">Siphoviridae sp. ctRg81</name>
    <dbReference type="NCBI Taxonomy" id="2826336"/>
    <lineage>
        <taxon>Viruses</taxon>
        <taxon>Duplodnaviria</taxon>
        <taxon>Heunggongvirae</taxon>
        <taxon>Uroviricota</taxon>
        <taxon>Caudoviricetes</taxon>
    </lineage>
</organism>
<proteinExistence type="predicted"/>
<reference evidence="1" key="1">
    <citation type="journal article" date="2021" name="Proc. Natl. Acad. Sci. U.S.A.">
        <title>A Catalog of Tens of Thousands of Viruses from Human Metagenomes Reveals Hidden Associations with Chronic Diseases.</title>
        <authorList>
            <person name="Tisza M.J."/>
            <person name="Buck C.B."/>
        </authorList>
    </citation>
    <scope>NUCLEOTIDE SEQUENCE</scope>
    <source>
        <strain evidence="1">CtRg81</strain>
    </source>
</reference>
<sequence>MAAEYPTLVDLASRLDPKGEIIPIAEVLSKRDPILKLLRWKECNKTDGYLHAIRTGIPEPTWRRLYQGVQPQKSTTAQVTDTCGNVEMYAEVDKDLADVNGNTAAWRLSEQKPFFAGMGNDMAKTMFYGDIDAEPDKFMGLAARYNDTSSTTPSSRNVIKAVSTGATTKKVTSIFIVSMDQFFGIYPKGSKIGLQHTDKGQCTHMNSDGSMYEVYRDHYKWQAGAALNDWRGVVRVCNIPISDGAVDMGSEDLIKKLIVAKNRIPSDLRTNLHLFCAEEVHTALELAAYAKSTNVLKVVEAAEQFKTMFFDIPIEVSDSISLTEDLVS</sequence>
<dbReference type="EMBL" id="BK015170">
    <property type="protein sequence ID" value="DAD93945.1"/>
    <property type="molecule type" value="Genomic_DNA"/>
</dbReference>
<accession>A0A8S5NH00</accession>
<evidence type="ECO:0000313" key="1">
    <source>
        <dbReference type="EMBL" id="DAD93945.1"/>
    </source>
</evidence>
<protein>
    <submittedName>
        <fullName evidence="1">Major capsid protein</fullName>
    </submittedName>
</protein>
<dbReference type="NCBIfam" id="NF045672">
    <property type="entry name" value="MCP_gp7_epsi_15"/>
    <property type="match status" value="1"/>
</dbReference>
<dbReference type="InterPro" id="IPR048813">
    <property type="entry name" value="GP7-like"/>
</dbReference>